<dbReference type="Proteomes" id="UP001168990">
    <property type="component" value="Unassembled WGS sequence"/>
</dbReference>
<reference evidence="1" key="2">
    <citation type="submission" date="2023-03" db="EMBL/GenBank/DDBJ databases">
        <authorList>
            <person name="Inwood S.N."/>
            <person name="Skelly J.G."/>
            <person name="Guhlin J."/>
            <person name="Harrop T.W.R."/>
            <person name="Goldson S.G."/>
            <person name="Dearden P.K."/>
        </authorList>
    </citation>
    <scope>NUCLEOTIDE SEQUENCE</scope>
    <source>
        <strain evidence="1">Irish</strain>
        <tissue evidence="1">Whole body</tissue>
    </source>
</reference>
<organism evidence="1 2">
    <name type="scientific">Microctonus aethiopoides</name>
    <dbReference type="NCBI Taxonomy" id="144406"/>
    <lineage>
        <taxon>Eukaryota</taxon>
        <taxon>Metazoa</taxon>
        <taxon>Ecdysozoa</taxon>
        <taxon>Arthropoda</taxon>
        <taxon>Hexapoda</taxon>
        <taxon>Insecta</taxon>
        <taxon>Pterygota</taxon>
        <taxon>Neoptera</taxon>
        <taxon>Endopterygota</taxon>
        <taxon>Hymenoptera</taxon>
        <taxon>Apocrita</taxon>
        <taxon>Ichneumonoidea</taxon>
        <taxon>Braconidae</taxon>
        <taxon>Euphorinae</taxon>
        <taxon>Microctonus</taxon>
    </lineage>
</organism>
<evidence type="ECO:0000313" key="1">
    <source>
        <dbReference type="EMBL" id="KAK0169299.1"/>
    </source>
</evidence>
<dbReference type="AlphaFoldDB" id="A0AA39KPT4"/>
<gene>
    <name evidence="1" type="ORF">PV328_012235</name>
</gene>
<name>A0AA39KPT4_9HYME</name>
<keyword evidence="2" id="KW-1185">Reference proteome</keyword>
<reference evidence="1" key="1">
    <citation type="journal article" date="2023" name="bioRxiv">
        <title>Scaffold-level genome assemblies of two parasitoid biocontrol wasps reveal the parthenogenesis mechanism and an associated novel virus.</title>
        <authorList>
            <person name="Inwood S."/>
            <person name="Skelly J."/>
            <person name="Guhlin J."/>
            <person name="Harrop T."/>
            <person name="Goldson S."/>
            <person name="Dearden P."/>
        </authorList>
    </citation>
    <scope>NUCLEOTIDE SEQUENCE</scope>
    <source>
        <strain evidence="1">Irish</strain>
        <tissue evidence="1">Whole body</tissue>
    </source>
</reference>
<protein>
    <submittedName>
        <fullName evidence="1">Uncharacterized protein</fullName>
    </submittedName>
</protein>
<comment type="caution">
    <text evidence="1">The sequence shown here is derived from an EMBL/GenBank/DDBJ whole genome shotgun (WGS) entry which is preliminary data.</text>
</comment>
<dbReference type="EMBL" id="JAQQBS010000752">
    <property type="protein sequence ID" value="KAK0169299.1"/>
    <property type="molecule type" value="Genomic_DNA"/>
</dbReference>
<sequence length="112" mass="12950">MKRVRLSGRCVKKSKLQKIAKTRETLLNFHENKEKSSDSEKCRVKGSRIINIAYLLQQLNDVHKFEILSGTDVKCIWKQLKTSSTEQFKASPIDTFYCVEKVEPFNANNSLL</sequence>
<proteinExistence type="predicted"/>
<feature type="non-terminal residue" evidence="1">
    <location>
        <position position="1"/>
    </location>
</feature>
<accession>A0AA39KPT4</accession>
<evidence type="ECO:0000313" key="2">
    <source>
        <dbReference type="Proteomes" id="UP001168990"/>
    </source>
</evidence>